<organism evidence="1 2">
    <name type="scientific">Mycobacterium innocens</name>
    <dbReference type="NCBI Taxonomy" id="2341083"/>
    <lineage>
        <taxon>Bacteria</taxon>
        <taxon>Bacillati</taxon>
        <taxon>Actinomycetota</taxon>
        <taxon>Actinomycetes</taxon>
        <taxon>Mycobacteriales</taxon>
        <taxon>Mycobacteriaceae</taxon>
        <taxon>Mycobacterium</taxon>
    </lineage>
</organism>
<protein>
    <recommendedName>
        <fullName evidence="3">MFS transporter</fullName>
    </recommendedName>
</protein>
<keyword evidence="2" id="KW-1185">Reference proteome</keyword>
<name>A0A498PZK2_9MYCO</name>
<reference evidence="1 2" key="1">
    <citation type="submission" date="2018-09" db="EMBL/GenBank/DDBJ databases">
        <authorList>
            <person name="Tagini F."/>
        </authorList>
    </citation>
    <scope>NUCLEOTIDE SEQUENCE [LARGE SCALE GENOMIC DNA]</scope>
    <source>
        <strain evidence="1 2">MK13</strain>
    </source>
</reference>
<dbReference type="AlphaFoldDB" id="A0A498PZK2"/>
<accession>A0A498PZK2</accession>
<dbReference type="EMBL" id="UPHQ01000066">
    <property type="protein sequence ID" value="VBA37485.1"/>
    <property type="molecule type" value="Genomic_DNA"/>
</dbReference>
<gene>
    <name evidence="1" type="ORF">LAUMK13_01657</name>
</gene>
<evidence type="ECO:0008006" key="3">
    <source>
        <dbReference type="Google" id="ProtNLM"/>
    </source>
</evidence>
<evidence type="ECO:0000313" key="2">
    <source>
        <dbReference type="Proteomes" id="UP000267289"/>
    </source>
</evidence>
<evidence type="ECO:0000313" key="1">
    <source>
        <dbReference type="EMBL" id="VBA37485.1"/>
    </source>
</evidence>
<dbReference type="Proteomes" id="UP000267289">
    <property type="component" value="Unassembled WGS sequence"/>
</dbReference>
<proteinExistence type="predicted"/>
<sequence>MAFLAQFRSFDGPSRMLMINQFGINIGFYMLMPYLAD</sequence>